<evidence type="ECO:0000256" key="15">
    <source>
        <dbReference type="ARBA" id="ARBA00034430"/>
    </source>
</evidence>
<keyword evidence="8" id="KW-0832">Ubl conjugation</keyword>
<keyword evidence="24" id="KW-1185">Reference proteome</keyword>
<evidence type="ECO:0000256" key="14">
    <source>
        <dbReference type="ARBA" id="ARBA00023303"/>
    </source>
</evidence>
<evidence type="ECO:0000256" key="6">
    <source>
        <dbReference type="ARBA" id="ARBA00022692"/>
    </source>
</evidence>
<evidence type="ECO:0000256" key="4">
    <source>
        <dbReference type="ARBA" id="ARBA00022538"/>
    </source>
</evidence>
<feature type="transmembrane region" description="Helical" evidence="20">
    <location>
        <begin position="156"/>
        <end position="173"/>
    </location>
</feature>
<feature type="compositionally biased region" description="Low complexity" evidence="19">
    <location>
        <begin position="627"/>
        <end position="643"/>
    </location>
</feature>
<feature type="transmembrane region" description="Helical" evidence="20">
    <location>
        <begin position="113"/>
        <end position="135"/>
    </location>
</feature>
<evidence type="ECO:0000256" key="19">
    <source>
        <dbReference type="SAM" id="MobiDB-lite"/>
    </source>
</evidence>
<keyword evidence="2" id="KW-0813">Transport</keyword>
<comment type="catalytic activity">
    <reaction evidence="15">
        <text>K(+)(in) = K(+)(out)</text>
        <dbReference type="Rhea" id="RHEA:29463"/>
        <dbReference type="ChEBI" id="CHEBI:29103"/>
    </reaction>
</comment>
<keyword evidence="12" id="KW-0406">Ion transport</keyword>
<proteinExistence type="predicted"/>
<reference evidence="23" key="1">
    <citation type="submission" date="2025-08" db="UniProtKB">
        <authorList>
            <consortium name="Ensembl"/>
        </authorList>
    </citation>
    <scope>IDENTIFICATION</scope>
</reference>
<evidence type="ECO:0000313" key="23">
    <source>
        <dbReference type="Ensembl" id="ENSSGRP00000075921.1"/>
    </source>
</evidence>
<sequence length="735" mass="83172">RERKSALAGVLEQCAGQERDGALLLVGSGREPDFKRGSQNIGLLAKTPLGYTRPVKRNNIRKRRIQNLIYDVLERPRGWALLYHAFVFLIVLGCLILSILTTFKEHEEDSAHWLVILETFTIFIFGGEFALRIWAAGCCCRYKGWRGRLKFARKPLCVLDIFVLIASVPVVAVRNQGNVLATSLRSLRFLQILRMLRMDRRGGTWKLLGSAIYTHSKELITAWYIGFLSLILASFLVYLVEKDEDFDTYADALWWGLVRTTHGYHITFMMYARTFWGILGSGLALKVQEQHRQKHFEKRRNPAASLIQAAWRYYSTNPVRDDLIATWRFYETVISLPCFRYHTHTSLTKQISFEYFSIYIVFYCGCKPVSSQKLSLLERVRLSTPRPSTVRARVMMPAANPESVSGNCGPAEAIEESPSKEGKPAGFSNRERFRTAFRMKAYALRQSSEGGLPDPTPEEKVFPPDILLEEMIPTLKLVIRALIVIFLLSKKRFKETLRPYDVKDVIEQYSAGHLDMLTRIKYLQTRQESYLTKVGLPDPEDQSMMGRFVRVERQVLMHMEKKLDFLVDMHMQHDLTGPGQMTMERCDPTLTVRLAGDRVYCSYGPPLHNAPYYTCSDAHPPRPTVLPISPLPSHSPSSNVSQSGGRRVGTPLSLLSVTHEELERSPSGFSISAEKEEVMGKDSGLTAGSSWGRDRRYLAEGETDTDTDPFTPSGPVPLSSTGDGFGSDGTWGTPP</sequence>
<dbReference type="Pfam" id="PF00520">
    <property type="entry name" value="Ion_trans"/>
    <property type="match status" value="1"/>
</dbReference>
<keyword evidence="4" id="KW-0633">Potassium transport</keyword>
<dbReference type="InterPro" id="IPR020969">
    <property type="entry name" value="Ankyrin-G_BS"/>
</dbReference>
<dbReference type="Gene3D" id="1.20.120.350">
    <property type="entry name" value="Voltage-gated potassium channels. Chain C"/>
    <property type="match status" value="1"/>
</dbReference>
<comment type="subcellular location">
    <subcellularLocation>
        <location evidence="1">Cell membrane</location>
        <topology evidence="1">Multi-pass membrane protein</topology>
    </subcellularLocation>
</comment>
<dbReference type="PANTHER" id="PTHR47735:SF11">
    <property type="entry name" value="POTASSIUM VOLTAGE-GATED CHANNEL SUBFAMILY KQT MEMBER 3"/>
    <property type="match status" value="1"/>
</dbReference>
<dbReference type="PRINTS" id="PR01459">
    <property type="entry name" value="KCNQCHANNEL"/>
</dbReference>
<dbReference type="Gene3D" id="1.10.287.70">
    <property type="match status" value="1"/>
</dbReference>
<feature type="domain" description="Potassium channel voltage dependent KCNQ C-terminal" evidence="22">
    <location>
        <begin position="411"/>
        <end position="573"/>
    </location>
</feature>
<keyword evidence="6 20" id="KW-0812">Transmembrane</keyword>
<evidence type="ECO:0000256" key="17">
    <source>
        <dbReference type="ARBA" id="ARBA00044657"/>
    </source>
</evidence>
<reference evidence="23" key="2">
    <citation type="submission" date="2025-09" db="UniProtKB">
        <authorList>
            <consortium name="Ensembl"/>
        </authorList>
    </citation>
    <scope>IDENTIFICATION</scope>
</reference>
<evidence type="ECO:0000256" key="10">
    <source>
        <dbReference type="ARBA" id="ARBA00022958"/>
    </source>
</evidence>
<dbReference type="Pfam" id="PF03520">
    <property type="entry name" value="KCNQ_channel"/>
    <property type="match status" value="1"/>
</dbReference>
<evidence type="ECO:0000259" key="21">
    <source>
        <dbReference type="Pfam" id="PF00520"/>
    </source>
</evidence>
<protein>
    <submittedName>
        <fullName evidence="23">Potassium voltage-gated channel subfamily Q member 3</fullName>
    </submittedName>
</protein>
<dbReference type="Pfam" id="PF11956">
    <property type="entry name" value="KCNQC3-Ank-G_bd"/>
    <property type="match status" value="1"/>
</dbReference>
<organism evidence="23 24">
    <name type="scientific">Sinocyclocheilus grahami</name>
    <name type="common">Dianchi golden-line fish</name>
    <name type="synonym">Barbus grahami</name>
    <dbReference type="NCBI Taxonomy" id="75366"/>
    <lineage>
        <taxon>Eukaryota</taxon>
        <taxon>Metazoa</taxon>
        <taxon>Chordata</taxon>
        <taxon>Craniata</taxon>
        <taxon>Vertebrata</taxon>
        <taxon>Euteleostomi</taxon>
        <taxon>Actinopterygii</taxon>
        <taxon>Neopterygii</taxon>
        <taxon>Teleostei</taxon>
        <taxon>Ostariophysi</taxon>
        <taxon>Cypriniformes</taxon>
        <taxon>Cyprinidae</taxon>
        <taxon>Cyprininae</taxon>
        <taxon>Sinocyclocheilus</taxon>
    </lineage>
</organism>
<comment type="catalytic activity">
    <reaction evidence="16">
        <text>Na(+)(in) = Na(+)(out)</text>
        <dbReference type="Rhea" id="RHEA:34963"/>
        <dbReference type="ChEBI" id="CHEBI:29101"/>
    </reaction>
</comment>
<dbReference type="FunFam" id="1.10.287.70:FF:000016">
    <property type="entry name" value="Putative potassium voltage-gated channel subfamily KQT member 2"/>
    <property type="match status" value="1"/>
</dbReference>
<dbReference type="InterPro" id="IPR003948">
    <property type="entry name" value="K_chnl_volt-dep_KCNQ3"/>
</dbReference>
<evidence type="ECO:0000256" key="18">
    <source>
        <dbReference type="ARBA" id="ARBA00044691"/>
    </source>
</evidence>
<dbReference type="Gene3D" id="6.10.140.1910">
    <property type="match status" value="1"/>
</dbReference>
<evidence type="ECO:0000256" key="11">
    <source>
        <dbReference type="ARBA" id="ARBA00022989"/>
    </source>
</evidence>
<dbReference type="InParanoid" id="A0A672QJ42"/>
<accession>A0A672QJ42</accession>
<keyword evidence="11 20" id="KW-1133">Transmembrane helix</keyword>
<dbReference type="GO" id="GO:0008076">
    <property type="term" value="C:voltage-gated potassium channel complex"/>
    <property type="evidence" value="ECO:0007669"/>
    <property type="project" value="UniProtKB-ARBA"/>
</dbReference>
<keyword evidence="14" id="KW-0407">Ion channel</keyword>
<evidence type="ECO:0000256" key="20">
    <source>
        <dbReference type="SAM" id="Phobius"/>
    </source>
</evidence>
<evidence type="ECO:0000256" key="9">
    <source>
        <dbReference type="ARBA" id="ARBA00022882"/>
    </source>
</evidence>
<dbReference type="SUPFAM" id="SSF81324">
    <property type="entry name" value="Voltage-gated potassium channels"/>
    <property type="match status" value="1"/>
</dbReference>
<dbReference type="AlphaFoldDB" id="A0A672QJ42"/>
<feature type="transmembrane region" description="Helical" evidence="20">
    <location>
        <begin position="263"/>
        <end position="285"/>
    </location>
</feature>
<feature type="transmembrane region" description="Helical" evidence="20">
    <location>
        <begin position="219"/>
        <end position="240"/>
    </location>
</feature>
<dbReference type="OMA" id="IRATSIM"/>
<evidence type="ECO:0000256" key="3">
    <source>
        <dbReference type="ARBA" id="ARBA00022475"/>
    </source>
</evidence>
<keyword evidence="13 20" id="KW-0472">Membrane</keyword>
<evidence type="ECO:0000256" key="16">
    <source>
        <dbReference type="ARBA" id="ARBA00036239"/>
    </source>
</evidence>
<evidence type="ECO:0000256" key="2">
    <source>
        <dbReference type="ARBA" id="ARBA00022448"/>
    </source>
</evidence>
<comment type="catalytic activity">
    <reaction evidence="17">
        <text>Rb(+)(in) = Rb(+)(out)</text>
        <dbReference type="Rhea" id="RHEA:78547"/>
        <dbReference type="ChEBI" id="CHEBI:49847"/>
    </reaction>
</comment>
<feature type="region of interest" description="Disordered" evidence="19">
    <location>
        <begin position="401"/>
        <end position="427"/>
    </location>
</feature>
<keyword evidence="5" id="KW-0597">Phosphoprotein</keyword>
<keyword evidence="9" id="KW-0851">Voltage-gated channel</keyword>
<dbReference type="PRINTS" id="PR01462">
    <property type="entry name" value="KCNQ3CHANNEL"/>
</dbReference>
<evidence type="ECO:0000256" key="5">
    <source>
        <dbReference type="ARBA" id="ARBA00022553"/>
    </source>
</evidence>
<dbReference type="Proteomes" id="UP000472262">
    <property type="component" value="Unassembled WGS sequence"/>
</dbReference>
<evidence type="ECO:0000256" key="13">
    <source>
        <dbReference type="ARBA" id="ARBA00023136"/>
    </source>
</evidence>
<keyword evidence="3" id="KW-1003">Cell membrane</keyword>
<feature type="transmembrane region" description="Helical" evidence="20">
    <location>
        <begin position="81"/>
        <end position="101"/>
    </location>
</feature>
<evidence type="ECO:0000256" key="1">
    <source>
        <dbReference type="ARBA" id="ARBA00004651"/>
    </source>
</evidence>
<evidence type="ECO:0000259" key="22">
    <source>
        <dbReference type="Pfam" id="PF03520"/>
    </source>
</evidence>
<dbReference type="InterPro" id="IPR013821">
    <property type="entry name" value="K_chnl_volt-dep_KCNQ_C"/>
</dbReference>
<evidence type="ECO:0000313" key="24">
    <source>
        <dbReference type="Proteomes" id="UP000472262"/>
    </source>
</evidence>
<keyword evidence="10" id="KW-0630">Potassium</keyword>
<dbReference type="InterPro" id="IPR005821">
    <property type="entry name" value="Ion_trans_dom"/>
</dbReference>
<evidence type="ECO:0000256" key="7">
    <source>
        <dbReference type="ARBA" id="ARBA00022826"/>
    </source>
</evidence>
<comment type="catalytic activity">
    <reaction evidence="18">
        <text>Cs(+)(in) = Cs(+)(out)</text>
        <dbReference type="Rhea" id="RHEA:78555"/>
        <dbReference type="ChEBI" id="CHEBI:49547"/>
    </reaction>
</comment>
<dbReference type="FunFam" id="1.20.120.350:FF:000017">
    <property type="entry name" value="potassium voltage-gated channel subfamily KQT member 1"/>
    <property type="match status" value="1"/>
</dbReference>
<name>A0A672QJ42_SINGR</name>
<feature type="compositionally biased region" description="Basic and acidic residues" evidence="19">
    <location>
        <begin position="417"/>
        <end position="427"/>
    </location>
</feature>
<dbReference type="GO" id="GO:0005249">
    <property type="term" value="F:voltage-gated potassium channel activity"/>
    <property type="evidence" value="ECO:0007669"/>
    <property type="project" value="InterPro"/>
</dbReference>
<evidence type="ECO:0000256" key="8">
    <source>
        <dbReference type="ARBA" id="ARBA00022843"/>
    </source>
</evidence>
<dbReference type="InterPro" id="IPR027359">
    <property type="entry name" value="Volt_channel_dom_sf"/>
</dbReference>
<dbReference type="Ensembl" id="ENSSGRT00000080829.1">
    <property type="protein sequence ID" value="ENSSGRP00000075921.1"/>
    <property type="gene ID" value="ENSSGRG00000038512.1"/>
</dbReference>
<dbReference type="InterPro" id="IPR003937">
    <property type="entry name" value="K_chnl_volt-dep_KCNQ"/>
</dbReference>
<dbReference type="PANTHER" id="PTHR47735">
    <property type="entry name" value="POTASSIUM VOLTAGE-GATED CHANNEL SUBFAMILY KQT MEMBER 4"/>
    <property type="match status" value="1"/>
</dbReference>
<evidence type="ECO:0000256" key="12">
    <source>
        <dbReference type="ARBA" id="ARBA00023065"/>
    </source>
</evidence>
<keyword evidence="7" id="KW-0631">Potassium channel</keyword>
<feature type="domain" description="Ion transport" evidence="21">
    <location>
        <begin position="83"/>
        <end position="264"/>
    </location>
</feature>
<feature type="region of interest" description="Disordered" evidence="19">
    <location>
        <begin position="624"/>
        <end position="735"/>
    </location>
</feature>